<dbReference type="GO" id="GO:0016114">
    <property type="term" value="P:terpenoid biosynthetic process"/>
    <property type="evidence" value="ECO:0007669"/>
    <property type="project" value="UniProtKB-UniRule"/>
</dbReference>
<dbReference type="InterPro" id="IPR013750">
    <property type="entry name" value="GHMP_kinase_C_dom"/>
</dbReference>
<dbReference type="InterPro" id="IPR014721">
    <property type="entry name" value="Ribsml_uS5_D2-typ_fold_subgr"/>
</dbReference>
<keyword evidence="6 9" id="KW-0418">Kinase</keyword>
<dbReference type="SUPFAM" id="SSF54211">
    <property type="entry name" value="Ribosomal protein S5 domain 2-like"/>
    <property type="match status" value="1"/>
</dbReference>
<comment type="function">
    <text evidence="9">Catalyzes the phosphorylation of the position 2 hydroxy group of 4-diphosphocytidyl-2C-methyl-D-erythritol.</text>
</comment>
<keyword evidence="9" id="KW-0414">Isoprene biosynthesis</keyword>
<evidence type="ECO:0000256" key="5">
    <source>
        <dbReference type="ARBA" id="ARBA00022741"/>
    </source>
</evidence>
<reference evidence="12 13" key="1">
    <citation type="submission" date="2017-09" db="EMBL/GenBank/DDBJ databases">
        <title>Depth-based differentiation of microbial function through sediment-hosted aquifers and enrichment of novel symbionts in the deep terrestrial subsurface.</title>
        <authorList>
            <person name="Probst A.J."/>
            <person name="Ladd B."/>
            <person name="Jarett J.K."/>
            <person name="Geller-Mcgrath D.E."/>
            <person name="Sieber C.M."/>
            <person name="Emerson J.B."/>
            <person name="Anantharaman K."/>
            <person name="Thomas B.C."/>
            <person name="Malmstrom R."/>
            <person name="Stieglmeier M."/>
            <person name="Klingl A."/>
            <person name="Woyke T."/>
            <person name="Ryan C.M."/>
            <person name="Banfield J.F."/>
        </authorList>
    </citation>
    <scope>NUCLEOTIDE SEQUENCE [LARGE SCALE GENOMIC DNA]</scope>
    <source>
        <strain evidence="12">CG23_combo_of_CG06-09_8_20_14_all_41_10</strain>
    </source>
</reference>
<protein>
    <recommendedName>
        <fullName evidence="3 9">4-diphosphocytidyl-2-C-methyl-D-erythritol kinase</fullName>
        <shortName evidence="9">CMK</shortName>
        <ecNumber evidence="2 9">2.7.1.148</ecNumber>
    </recommendedName>
    <alternativeName>
        <fullName evidence="8 9">4-(cytidine-5'-diphospho)-2-C-methyl-D-erythritol kinase</fullName>
    </alternativeName>
</protein>
<dbReference type="Gene3D" id="3.30.230.10">
    <property type="match status" value="1"/>
</dbReference>
<dbReference type="InterPro" id="IPR036554">
    <property type="entry name" value="GHMP_kinase_C_sf"/>
</dbReference>
<dbReference type="PANTHER" id="PTHR43527">
    <property type="entry name" value="4-DIPHOSPHOCYTIDYL-2-C-METHYL-D-ERYTHRITOL KINASE, CHLOROPLASTIC"/>
    <property type="match status" value="1"/>
</dbReference>
<evidence type="ECO:0000313" key="12">
    <source>
        <dbReference type="EMBL" id="PIP19073.1"/>
    </source>
</evidence>
<feature type="binding site" evidence="9">
    <location>
        <begin position="96"/>
        <end position="106"/>
    </location>
    <ligand>
        <name>ATP</name>
        <dbReference type="ChEBI" id="CHEBI:30616"/>
    </ligand>
</feature>
<evidence type="ECO:0000256" key="8">
    <source>
        <dbReference type="ARBA" id="ARBA00032554"/>
    </source>
</evidence>
<evidence type="ECO:0000256" key="7">
    <source>
        <dbReference type="ARBA" id="ARBA00022840"/>
    </source>
</evidence>
<evidence type="ECO:0000256" key="6">
    <source>
        <dbReference type="ARBA" id="ARBA00022777"/>
    </source>
</evidence>
<name>A0A2G9YK22_9BACT</name>
<evidence type="ECO:0000259" key="10">
    <source>
        <dbReference type="Pfam" id="PF00288"/>
    </source>
</evidence>
<evidence type="ECO:0000259" key="11">
    <source>
        <dbReference type="Pfam" id="PF08544"/>
    </source>
</evidence>
<feature type="domain" description="GHMP kinase N-terminal" evidence="10">
    <location>
        <begin position="68"/>
        <end position="144"/>
    </location>
</feature>
<dbReference type="GO" id="GO:0050515">
    <property type="term" value="F:4-(cytidine 5'-diphospho)-2-C-methyl-D-erythritol kinase activity"/>
    <property type="evidence" value="ECO:0007669"/>
    <property type="project" value="UniProtKB-UniRule"/>
</dbReference>
<dbReference type="AlphaFoldDB" id="A0A2G9YK22"/>
<dbReference type="HAMAP" id="MF_00061">
    <property type="entry name" value="IspE"/>
    <property type="match status" value="1"/>
</dbReference>
<comment type="pathway">
    <text evidence="9">Isoprenoid biosynthesis; isopentenyl diphosphate biosynthesis via DXP pathway; isopentenyl diphosphate from 1-deoxy-D-xylulose 5-phosphate: step 3/6.</text>
</comment>
<evidence type="ECO:0000256" key="4">
    <source>
        <dbReference type="ARBA" id="ARBA00022679"/>
    </source>
</evidence>
<dbReference type="SUPFAM" id="SSF55060">
    <property type="entry name" value="GHMP Kinase, C-terminal domain"/>
    <property type="match status" value="1"/>
</dbReference>
<dbReference type="GO" id="GO:0005524">
    <property type="term" value="F:ATP binding"/>
    <property type="evidence" value="ECO:0007669"/>
    <property type="project" value="UniProtKB-UniRule"/>
</dbReference>
<evidence type="ECO:0000256" key="9">
    <source>
        <dbReference type="HAMAP-Rule" id="MF_00061"/>
    </source>
</evidence>
<keyword evidence="4 9" id="KW-0808">Transferase</keyword>
<dbReference type="Pfam" id="PF00288">
    <property type="entry name" value="GHMP_kinases_N"/>
    <property type="match status" value="1"/>
</dbReference>
<gene>
    <name evidence="9 12" type="primary">ispE</name>
    <name evidence="12" type="ORF">COX41_04875</name>
</gene>
<comment type="catalytic activity">
    <reaction evidence="9">
        <text>4-CDP-2-C-methyl-D-erythritol + ATP = 4-CDP-2-C-methyl-D-erythritol 2-phosphate + ADP + H(+)</text>
        <dbReference type="Rhea" id="RHEA:18437"/>
        <dbReference type="ChEBI" id="CHEBI:15378"/>
        <dbReference type="ChEBI" id="CHEBI:30616"/>
        <dbReference type="ChEBI" id="CHEBI:57823"/>
        <dbReference type="ChEBI" id="CHEBI:57919"/>
        <dbReference type="ChEBI" id="CHEBI:456216"/>
        <dbReference type="EC" id="2.7.1.148"/>
    </reaction>
</comment>
<keyword evidence="7 9" id="KW-0067">ATP-binding</keyword>
<accession>A0A2G9YK22</accession>
<dbReference type="UniPathway" id="UPA00056">
    <property type="reaction ID" value="UER00094"/>
</dbReference>
<dbReference type="EC" id="2.7.1.148" evidence="2 9"/>
<organism evidence="12 13">
    <name type="scientific">Candidatus Sherwoodlollariibacterium unditelluris</name>
    <dbReference type="NCBI Taxonomy" id="1974757"/>
    <lineage>
        <taxon>Bacteria</taxon>
        <taxon>Pseudomonadati</taxon>
        <taxon>Candidatus Omnitrophota</taxon>
        <taxon>Candidatus Sherwoodlollariibacterium</taxon>
    </lineage>
</organism>
<comment type="caution">
    <text evidence="12">The sequence shown here is derived from an EMBL/GenBank/DDBJ whole genome shotgun (WGS) entry which is preliminary data.</text>
</comment>
<feature type="active site" evidence="9">
    <location>
        <position position="12"/>
    </location>
</feature>
<dbReference type="PIRSF" id="PIRSF010376">
    <property type="entry name" value="IspE"/>
    <property type="match status" value="1"/>
</dbReference>
<evidence type="ECO:0000256" key="3">
    <source>
        <dbReference type="ARBA" id="ARBA00017473"/>
    </source>
</evidence>
<feature type="domain" description="GHMP kinase C-terminal" evidence="11">
    <location>
        <begin position="216"/>
        <end position="293"/>
    </location>
</feature>
<sequence>MPYQLVIKSYAKLNLYLRVINKRSDNYHNLKTIFERISLADRIILKPRKDNLIKVSCNNKAVPLDEANLCFKAAKLLRDKFAAAEGLDINIAKHIPVGAGLGGGSGNAAAVLRGLNKLWKLKLSKAMLAKLATKIGSDVAFFVYDLPFAVGAGRGERIKPLNNLKKIKFWHILIVPDIHVSTPLIYKKWDNLNKKEGAGLTKPVCDVKILISALAKKNSFTSAKRILGIRPAGTPLFNSLEKITIRLYPEVKRIKDTLLRLGLDCVLMSGSGPAVFAIVPSGKDALRIAKIIGNKNKGWRVFVVKTV</sequence>
<evidence type="ECO:0000313" key="13">
    <source>
        <dbReference type="Proteomes" id="UP000231292"/>
    </source>
</evidence>
<dbReference type="Pfam" id="PF08544">
    <property type="entry name" value="GHMP_kinases_C"/>
    <property type="match status" value="1"/>
</dbReference>
<dbReference type="EMBL" id="PCRK01000118">
    <property type="protein sequence ID" value="PIP19073.1"/>
    <property type="molecule type" value="Genomic_DNA"/>
</dbReference>
<feature type="active site" evidence="9">
    <location>
        <position position="138"/>
    </location>
</feature>
<dbReference type="Gene3D" id="3.30.70.890">
    <property type="entry name" value="GHMP kinase, C-terminal domain"/>
    <property type="match status" value="1"/>
</dbReference>
<dbReference type="NCBIfam" id="TIGR00154">
    <property type="entry name" value="ispE"/>
    <property type="match status" value="1"/>
</dbReference>
<evidence type="ECO:0000256" key="1">
    <source>
        <dbReference type="ARBA" id="ARBA00009684"/>
    </source>
</evidence>
<dbReference type="GO" id="GO:0019288">
    <property type="term" value="P:isopentenyl diphosphate biosynthetic process, methylerythritol 4-phosphate pathway"/>
    <property type="evidence" value="ECO:0007669"/>
    <property type="project" value="UniProtKB-UniRule"/>
</dbReference>
<dbReference type="InterPro" id="IPR004424">
    <property type="entry name" value="IspE"/>
</dbReference>
<dbReference type="InterPro" id="IPR020568">
    <property type="entry name" value="Ribosomal_Su5_D2-typ_SF"/>
</dbReference>
<dbReference type="Proteomes" id="UP000231292">
    <property type="component" value="Unassembled WGS sequence"/>
</dbReference>
<evidence type="ECO:0000256" key="2">
    <source>
        <dbReference type="ARBA" id="ARBA00012052"/>
    </source>
</evidence>
<keyword evidence="5 9" id="KW-0547">Nucleotide-binding</keyword>
<dbReference type="InterPro" id="IPR006204">
    <property type="entry name" value="GHMP_kinase_N_dom"/>
</dbReference>
<proteinExistence type="inferred from homology"/>
<comment type="similarity">
    <text evidence="1 9">Belongs to the GHMP kinase family. IspE subfamily.</text>
</comment>
<dbReference type="PANTHER" id="PTHR43527:SF2">
    <property type="entry name" value="4-DIPHOSPHOCYTIDYL-2-C-METHYL-D-ERYTHRITOL KINASE, CHLOROPLASTIC"/>
    <property type="match status" value="1"/>
</dbReference>